<reference evidence="2" key="7">
    <citation type="journal article" date="2005" name="Science">
        <title>The Transcriptional Landscape of the Mammalian Genome.</title>
        <authorList>
            <consortium name="The FANTOM Consortium"/>
            <consortium name="Riken Genome Exploration Research Group and Genome Science Group (Genome Network Project Core Group)"/>
        </authorList>
    </citation>
    <scope>NUCLEOTIDE SEQUENCE</scope>
    <source>
        <strain evidence="2">C57BL/6J</strain>
        <tissue evidence="2">Hypothalamus</tissue>
    </source>
</reference>
<reference evidence="2" key="1">
    <citation type="journal article" date="1999" name="Methods Enzymol.">
        <title>High-efficiency full-length cDNA cloning.</title>
        <authorList>
            <person name="Carninci P."/>
            <person name="Hayashizaki Y."/>
        </authorList>
    </citation>
    <scope>NUCLEOTIDE SEQUENCE</scope>
    <source>
        <strain evidence="2">C57BL/6J</strain>
        <tissue evidence="2">Hypothalamus</tissue>
    </source>
</reference>
<feature type="region of interest" description="Disordered" evidence="1">
    <location>
        <begin position="71"/>
        <end position="107"/>
    </location>
</feature>
<reference evidence="2" key="8">
    <citation type="journal article" date="2005" name="Science">
        <title>Antisense Transcription in the Mammalian Transcriptome.</title>
        <authorList>
            <consortium name="RIKEN Genome Exploration Research Group and Genome Science Group (Genome Network Project Core Group) and the FANTOM Consortium"/>
        </authorList>
    </citation>
    <scope>NUCLEOTIDE SEQUENCE</scope>
    <source>
        <strain evidence="2">C57BL/6J</strain>
        <tissue evidence="2">Hypothalamus</tissue>
    </source>
</reference>
<name>Q8CAM2_MOUSE</name>
<protein>
    <submittedName>
        <fullName evidence="2">Uncharacterized protein</fullName>
    </submittedName>
</protein>
<dbReference type="AGR" id="MGI:3704207"/>
<reference evidence="2" key="2">
    <citation type="journal article" date="2000" name="Genome Res.">
        <title>Normalization and subtraction of cap-trapper-selected cDNAs to prepare full-length cDNA libraries for rapid discovery of new genes.</title>
        <authorList>
            <person name="Carninci P."/>
            <person name="Shibata Y."/>
            <person name="Hayatsu N."/>
            <person name="Sugahara Y."/>
            <person name="Shibata K."/>
            <person name="Itoh M."/>
            <person name="Konno H."/>
            <person name="Okazaki Y."/>
            <person name="Muramatsu M."/>
            <person name="Hayashizaki Y."/>
        </authorList>
    </citation>
    <scope>NUCLEOTIDE SEQUENCE</scope>
    <source>
        <strain evidence="2">C57BL/6J</strain>
        <tissue evidence="2">Hypothalamus</tissue>
    </source>
</reference>
<evidence type="ECO:0000313" key="3">
    <source>
        <dbReference type="MGI" id="MGI:3704207"/>
    </source>
</evidence>
<proteinExistence type="evidence at transcript level"/>
<evidence type="ECO:0000313" key="2">
    <source>
        <dbReference type="EMBL" id="BAC30019.1"/>
    </source>
</evidence>
<dbReference type="AlphaFoldDB" id="Q8CAM2"/>
<sequence>ELSRRSSLYLIAQHCCGTSRRHLLGSKPYRGDGGGQAQDEDLGHGAQDLPQHGDPEEVPLHAAALDPGSQAVEAGAQQRREPQASRVQQPGGREDEGHVGHHVHHGQPVDVQRRHLVEVLEHVADAAVLDPLEGVHQRVKAEDEQHHEAPRRQRCARGTRGAWDVLPVARGQQPGLGLLLRGYQGLRPALGSRDQRAEPGASVQRLRPVLRYQARLPVRGALGHWKVSLPQRVPGRHGRPHLVIGPRHASRLPAPPPLSAPRRLLGPTRFSALACAAC</sequence>
<reference evidence="2" key="4">
    <citation type="journal article" date="2001" name="Nature">
        <title>Functional annotation of a full-length mouse cDNA collection.</title>
        <authorList>
            <consortium name="The RIKEN Genome Exploration Research Group Phase II Team and the FANTOM Consortium"/>
        </authorList>
    </citation>
    <scope>NUCLEOTIDE SEQUENCE</scope>
    <source>
        <strain evidence="2">C57BL/6J</strain>
        <tissue evidence="2">Hypothalamus</tissue>
    </source>
</reference>
<reference evidence="2" key="6">
    <citation type="journal article" date="2002" name="Nature">
        <title>Analysis of the mouse transcriptome based on functional annotation of 60,770 full-length cDNAs.</title>
        <authorList>
            <consortium name="The FANTOM Consortium and the RIKEN Genome Exploration Research Group Phase I and II Team"/>
        </authorList>
    </citation>
    <scope>NUCLEOTIDE SEQUENCE</scope>
    <source>
        <strain evidence="2">C57BL/6J</strain>
        <tissue evidence="2">Hypothalamus</tissue>
    </source>
</reference>
<accession>Q8CAM2</accession>
<dbReference type="EMBL" id="AK038499">
    <property type="protein sequence ID" value="BAC30019.1"/>
    <property type="molecule type" value="mRNA"/>
</dbReference>
<reference evidence="2" key="3">
    <citation type="journal article" date="2000" name="Genome Res.">
        <title>RIKEN integrated sequence analysis (RISA) system--384-format sequencing pipeline with 384 multicapillary sequencer.</title>
        <authorList>
            <person name="Shibata K."/>
            <person name="Itoh M."/>
            <person name="Aizawa K."/>
            <person name="Nagaoka S."/>
            <person name="Sasaki N."/>
            <person name="Carninci P."/>
            <person name="Konno H."/>
            <person name="Akiyama J."/>
            <person name="Nishi K."/>
            <person name="Kitsunai T."/>
            <person name="Tashiro H."/>
            <person name="Itoh M."/>
            <person name="Sumi N."/>
            <person name="Ishii Y."/>
            <person name="Nakamura S."/>
            <person name="Hazama M."/>
            <person name="Nishine T."/>
            <person name="Harada A."/>
            <person name="Yamamoto R."/>
            <person name="Matsumoto H."/>
            <person name="Sakaguchi S."/>
            <person name="Ikegami T."/>
            <person name="Kashiwagi K."/>
            <person name="Fujiwake S."/>
            <person name="Inoue K."/>
            <person name="Togawa Y."/>
            <person name="Izawa M."/>
            <person name="Ohara E."/>
            <person name="Watahiki M."/>
            <person name="Yoneda Y."/>
            <person name="Ishikawa T."/>
            <person name="Ozawa K."/>
            <person name="Tanaka T."/>
            <person name="Matsuura S."/>
            <person name="Kawai J."/>
            <person name="Okazaki Y."/>
            <person name="Muramatsu M."/>
            <person name="Inoue Y."/>
            <person name="Kira A."/>
            <person name="Hayashizaki Y."/>
        </authorList>
    </citation>
    <scope>NUCLEOTIDE SEQUENCE</scope>
    <source>
        <strain evidence="2">C57BL/6J</strain>
        <tissue evidence="2">Hypothalamus</tissue>
    </source>
</reference>
<reference evidence="2" key="5">
    <citation type="submission" date="2001-07" db="EMBL/GenBank/DDBJ databases">
        <authorList>
            <person name="Adachi J."/>
            <person name="Aizawa K."/>
            <person name="Akimura T."/>
            <person name="Arakawa T."/>
            <person name="Bono H."/>
            <person name="Carninci P."/>
            <person name="Fukuda S."/>
            <person name="Furuno M."/>
            <person name="Hanagaki T."/>
            <person name="Hara A."/>
            <person name="Hashizume W."/>
            <person name="Hayashida K."/>
            <person name="Hayatsu N."/>
            <person name="Hiramoto K."/>
            <person name="Hiraoka T."/>
            <person name="Hirozane T."/>
            <person name="Hori F."/>
            <person name="Imotani K."/>
            <person name="Ishii Y."/>
            <person name="Itoh M."/>
            <person name="Kagawa I."/>
            <person name="Kasukawa T."/>
            <person name="Katoh H."/>
            <person name="Kawai J."/>
            <person name="Kojima Y."/>
            <person name="Kondo S."/>
            <person name="Konno H."/>
            <person name="Kouda M."/>
            <person name="Koya S."/>
            <person name="Kurihara C."/>
            <person name="Matsuyama T."/>
            <person name="Miyazaki A."/>
            <person name="Murata M."/>
            <person name="Nakamura M."/>
            <person name="Nishi K."/>
            <person name="Nomura K."/>
            <person name="Numazaki R."/>
            <person name="Ohno M."/>
            <person name="Ohsato N."/>
            <person name="Okazaki Y."/>
            <person name="Saito R."/>
            <person name="Saitoh H."/>
            <person name="Sakai C."/>
            <person name="Sakai K."/>
            <person name="Sakazume N."/>
            <person name="Sano H."/>
            <person name="Sasaki D."/>
            <person name="Shibata K."/>
            <person name="Shinagawa A."/>
            <person name="Shiraki T."/>
            <person name="Sogabe Y."/>
            <person name="Tagami M."/>
            <person name="Tagawa A."/>
            <person name="Takahashi F."/>
            <person name="Takaku-Akahira S."/>
            <person name="Takeda Y."/>
            <person name="Tanaka T."/>
            <person name="Tomaru A."/>
            <person name="Toya T."/>
            <person name="Yasunishi A."/>
            <person name="Muramatsu M."/>
            <person name="Hayashizaki Y."/>
        </authorList>
    </citation>
    <scope>NUCLEOTIDE SEQUENCE</scope>
    <source>
        <strain evidence="2">C57BL/6J</strain>
        <tissue evidence="2">Hypothalamus</tissue>
    </source>
</reference>
<dbReference type="MGI" id="MGI:3704207">
    <property type="gene designation" value="A230020J21Rik"/>
</dbReference>
<gene>
    <name evidence="3" type="primary">A230020J21Rik</name>
    <name evidence="3" type="synonym">Flvcr1</name>
</gene>
<feature type="non-terminal residue" evidence="2">
    <location>
        <position position="1"/>
    </location>
</feature>
<organism evidence="2">
    <name type="scientific">Mus musculus</name>
    <name type="common">Mouse</name>
    <dbReference type="NCBI Taxonomy" id="10090"/>
    <lineage>
        <taxon>Eukaryota</taxon>
        <taxon>Metazoa</taxon>
        <taxon>Chordata</taxon>
        <taxon>Craniata</taxon>
        <taxon>Vertebrata</taxon>
        <taxon>Euteleostomi</taxon>
        <taxon>Mammalia</taxon>
        <taxon>Eutheria</taxon>
        <taxon>Euarchontoglires</taxon>
        <taxon>Glires</taxon>
        <taxon>Rodentia</taxon>
        <taxon>Myomorpha</taxon>
        <taxon>Muroidea</taxon>
        <taxon>Muridae</taxon>
        <taxon>Murinae</taxon>
        <taxon>Mus</taxon>
        <taxon>Mus</taxon>
    </lineage>
</organism>
<evidence type="ECO:0000256" key="1">
    <source>
        <dbReference type="SAM" id="MobiDB-lite"/>
    </source>
</evidence>
<feature type="region of interest" description="Disordered" evidence="1">
    <location>
        <begin position="21"/>
        <end position="59"/>
    </location>
</feature>